<accession>A0A392W8L8</accession>
<reference evidence="2 3" key="1">
    <citation type="journal article" date="2018" name="Front. Plant Sci.">
        <title>Red Clover (Trifolium pratense) and Zigzag Clover (T. medium) - A Picture of Genomic Similarities and Differences.</title>
        <authorList>
            <person name="Dluhosova J."/>
            <person name="Istvanek J."/>
            <person name="Nedelnik J."/>
            <person name="Repkova J."/>
        </authorList>
    </citation>
    <scope>NUCLEOTIDE SEQUENCE [LARGE SCALE GENOMIC DNA]</scope>
    <source>
        <strain evidence="3">cv. 10/8</strain>
        <tissue evidence="2">Leaf</tissue>
    </source>
</reference>
<keyword evidence="3" id="KW-1185">Reference proteome</keyword>
<evidence type="ECO:0000256" key="1">
    <source>
        <dbReference type="SAM" id="MobiDB-lite"/>
    </source>
</evidence>
<dbReference type="AlphaFoldDB" id="A0A392W8L8"/>
<dbReference type="EMBL" id="LXQA011374121">
    <property type="protein sequence ID" value="MCI95040.1"/>
    <property type="molecule type" value="Genomic_DNA"/>
</dbReference>
<feature type="non-terminal residue" evidence="2">
    <location>
        <position position="53"/>
    </location>
</feature>
<protein>
    <submittedName>
        <fullName evidence="2">Uncharacterized protein</fullName>
    </submittedName>
</protein>
<evidence type="ECO:0000313" key="3">
    <source>
        <dbReference type="Proteomes" id="UP000265520"/>
    </source>
</evidence>
<feature type="compositionally biased region" description="Low complexity" evidence="1">
    <location>
        <begin position="11"/>
        <end position="53"/>
    </location>
</feature>
<organism evidence="2 3">
    <name type="scientific">Trifolium medium</name>
    <dbReference type="NCBI Taxonomy" id="97028"/>
    <lineage>
        <taxon>Eukaryota</taxon>
        <taxon>Viridiplantae</taxon>
        <taxon>Streptophyta</taxon>
        <taxon>Embryophyta</taxon>
        <taxon>Tracheophyta</taxon>
        <taxon>Spermatophyta</taxon>
        <taxon>Magnoliopsida</taxon>
        <taxon>eudicotyledons</taxon>
        <taxon>Gunneridae</taxon>
        <taxon>Pentapetalae</taxon>
        <taxon>rosids</taxon>
        <taxon>fabids</taxon>
        <taxon>Fabales</taxon>
        <taxon>Fabaceae</taxon>
        <taxon>Papilionoideae</taxon>
        <taxon>50 kb inversion clade</taxon>
        <taxon>NPAAA clade</taxon>
        <taxon>Hologalegina</taxon>
        <taxon>IRL clade</taxon>
        <taxon>Trifolieae</taxon>
        <taxon>Trifolium</taxon>
    </lineage>
</organism>
<comment type="caution">
    <text evidence="2">The sequence shown here is derived from an EMBL/GenBank/DDBJ whole genome shotgun (WGS) entry which is preliminary data.</text>
</comment>
<evidence type="ECO:0000313" key="2">
    <source>
        <dbReference type="EMBL" id="MCI95040.1"/>
    </source>
</evidence>
<dbReference type="Proteomes" id="UP000265520">
    <property type="component" value="Unassembled WGS sequence"/>
</dbReference>
<name>A0A392W8L8_9FABA</name>
<proteinExistence type="predicted"/>
<feature type="region of interest" description="Disordered" evidence="1">
    <location>
        <begin position="1"/>
        <end position="53"/>
    </location>
</feature>
<sequence>MGRIADFFGAPEVPNNPNPRVQNVLPVQNEPMPDNQGQNQQPVVQEQQAQVEA</sequence>